<evidence type="ECO:0000313" key="1">
    <source>
        <dbReference type="EMBL" id="MBR7824705.1"/>
    </source>
</evidence>
<reference evidence="1" key="1">
    <citation type="submission" date="2021-04" db="EMBL/GenBank/DDBJ databases">
        <title>Genome based classification of Actinospica acidithermotolerans sp. nov., an actinobacterium isolated from an Indonesian hot spring.</title>
        <authorList>
            <person name="Kusuma A.B."/>
            <person name="Putra K.E."/>
            <person name="Nafisah S."/>
            <person name="Loh J."/>
            <person name="Nouioui I."/>
            <person name="Goodfellow M."/>
        </authorList>
    </citation>
    <scope>NUCLEOTIDE SEQUENCE</scope>
    <source>
        <strain evidence="1">MGRD01-02</strain>
    </source>
</reference>
<proteinExistence type="predicted"/>
<protein>
    <submittedName>
        <fullName evidence="1">Uncharacterized protein</fullName>
    </submittedName>
</protein>
<organism evidence="1 2">
    <name type="scientific">Actinospica acidithermotolerans</name>
    <dbReference type="NCBI Taxonomy" id="2828514"/>
    <lineage>
        <taxon>Bacteria</taxon>
        <taxon>Bacillati</taxon>
        <taxon>Actinomycetota</taxon>
        <taxon>Actinomycetes</taxon>
        <taxon>Catenulisporales</taxon>
        <taxon>Actinospicaceae</taxon>
        <taxon>Actinospica</taxon>
    </lineage>
</organism>
<comment type="caution">
    <text evidence="1">The sequence shown here is derived from an EMBL/GenBank/DDBJ whole genome shotgun (WGS) entry which is preliminary data.</text>
</comment>
<sequence>MIEVIDAEAARRALHHGALTCPSCRTGRLRPWGRARHRAITGAHGVRRQLRPDRGRCSDCRATHVLLPADILVGRAYAVDVIGPALAAFARGTGRRTIAAELGVPASTVADWTRRLTANADAITLDAVRRVVALDQDLLSTTVHARPAAAALDALGRLATAITARWPAAGRDPWRLLALATGGRLLRPSYPG</sequence>
<keyword evidence="2" id="KW-1185">Reference proteome</keyword>
<gene>
    <name evidence="1" type="ORF">KDK95_00165</name>
</gene>
<dbReference type="RefSeq" id="WP_212515861.1">
    <property type="nucleotide sequence ID" value="NZ_JAGSOH010000001.1"/>
</dbReference>
<dbReference type="EMBL" id="JAGSOH010000001">
    <property type="protein sequence ID" value="MBR7824705.1"/>
    <property type="molecule type" value="Genomic_DNA"/>
</dbReference>
<name>A0A941E243_9ACTN</name>
<accession>A0A941E243</accession>
<dbReference type="AlphaFoldDB" id="A0A941E243"/>
<dbReference type="Proteomes" id="UP000676325">
    <property type="component" value="Unassembled WGS sequence"/>
</dbReference>
<evidence type="ECO:0000313" key="2">
    <source>
        <dbReference type="Proteomes" id="UP000676325"/>
    </source>
</evidence>